<dbReference type="PANTHER" id="PTHR13696:SF99">
    <property type="entry name" value="COBYRINIC ACID AC-DIAMIDE SYNTHASE"/>
    <property type="match status" value="1"/>
</dbReference>
<dbReference type="InterPro" id="IPR050678">
    <property type="entry name" value="DNA_Partitioning_ATPase"/>
</dbReference>
<dbReference type="Pfam" id="PF13614">
    <property type="entry name" value="AAA_31"/>
    <property type="match status" value="1"/>
</dbReference>
<comment type="caution">
    <text evidence="2">The sequence shown here is derived from an EMBL/GenBank/DDBJ whole genome shotgun (WGS) entry which is preliminary data.</text>
</comment>
<protein>
    <submittedName>
        <fullName evidence="2">ParA family protein</fullName>
    </submittedName>
</protein>
<name>A0ABT5UHK2_9GAMM</name>
<feature type="domain" description="AAA" evidence="1">
    <location>
        <begin position="3"/>
        <end position="176"/>
    </location>
</feature>
<accession>A0ABT5UHK2</accession>
<dbReference type="Gene3D" id="3.40.50.300">
    <property type="entry name" value="P-loop containing nucleotide triphosphate hydrolases"/>
    <property type="match status" value="1"/>
</dbReference>
<gene>
    <name evidence="2" type="ORF">ORQ98_28165</name>
</gene>
<dbReference type="PANTHER" id="PTHR13696">
    <property type="entry name" value="P-LOOP CONTAINING NUCLEOSIDE TRIPHOSPHATE HYDROLASE"/>
    <property type="match status" value="1"/>
</dbReference>
<organism evidence="2 3">
    <name type="scientific">Spartinivicinus poritis</name>
    <dbReference type="NCBI Taxonomy" id="2994640"/>
    <lineage>
        <taxon>Bacteria</taxon>
        <taxon>Pseudomonadati</taxon>
        <taxon>Pseudomonadota</taxon>
        <taxon>Gammaproteobacteria</taxon>
        <taxon>Oceanospirillales</taxon>
        <taxon>Zooshikellaceae</taxon>
        <taxon>Spartinivicinus</taxon>
    </lineage>
</organism>
<evidence type="ECO:0000259" key="1">
    <source>
        <dbReference type="Pfam" id="PF13614"/>
    </source>
</evidence>
<dbReference type="CDD" id="cd02042">
    <property type="entry name" value="ParAB_family"/>
    <property type="match status" value="1"/>
</dbReference>
<evidence type="ECO:0000313" key="2">
    <source>
        <dbReference type="EMBL" id="MDE1465846.1"/>
    </source>
</evidence>
<proteinExistence type="predicted"/>
<dbReference type="EMBL" id="JAPMOU010000092">
    <property type="protein sequence ID" value="MDE1465846.1"/>
    <property type="molecule type" value="Genomic_DNA"/>
</dbReference>
<dbReference type="RefSeq" id="WP_274692149.1">
    <property type="nucleotide sequence ID" value="NZ_JAPMOU010000092.1"/>
</dbReference>
<dbReference type="InterPro" id="IPR025669">
    <property type="entry name" value="AAA_dom"/>
</dbReference>
<keyword evidence="3" id="KW-1185">Reference proteome</keyword>
<dbReference type="PIRSF" id="PIRSF009320">
    <property type="entry name" value="Nuc_binding_HP_1000"/>
    <property type="match status" value="1"/>
</dbReference>
<dbReference type="Proteomes" id="UP001528823">
    <property type="component" value="Unassembled WGS sequence"/>
</dbReference>
<sequence>MGKSIAVTNEKGGVGKTTVSVQLAHKLSESDFKVLLVDNDSSGDATTALFGEDIPETIKKGNQPEGVSNTIKMYNTDTEPKPIQVRDNLFLLGATDALSVLKGADMEPVYEFCDSIEVLKEDFDYIIIDCPPSFGLLFTSAIMATDGIIIPVIPEDFAFNAAKKVEHRIKQMNRRMGANQKKIAGVIANKVKNNPTPKSVTHYLEELKDNFGSLLFNTQINETIKISDAISLQESITDYAKPDTKAVKQISAFTDEVIARMEKI</sequence>
<reference evidence="2 3" key="1">
    <citation type="submission" date="2022-11" db="EMBL/GenBank/DDBJ databases">
        <title>Spartinivicinus poritis sp. nov., isolated from scleractinian coral Porites lutea.</title>
        <authorList>
            <person name="Zhang G."/>
            <person name="Cai L."/>
            <person name="Wei Q."/>
        </authorList>
    </citation>
    <scope>NUCLEOTIDE SEQUENCE [LARGE SCALE GENOMIC DNA]</scope>
    <source>
        <strain evidence="2 3">A2-2</strain>
    </source>
</reference>
<dbReference type="SUPFAM" id="SSF52540">
    <property type="entry name" value="P-loop containing nucleoside triphosphate hydrolases"/>
    <property type="match status" value="1"/>
</dbReference>
<dbReference type="InterPro" id="IPR027417">
    <property type="entry name" value="P-loop_NTPase"/>
</dbReference>
<evidence type="ECO:0000313" key="3">
    <source>
        <dbReference type="Proteomes" id="UP001528823"/>
    </source>
</evidence>